<name>A0A385PYU0_9FIRM</name>
<keyword evidence="1" id="KW-0813">Transport</keyword>
<keyword evidence="2" id="KW-0547">Nucleotide-binding</keyword>
<protein>
    <submittedName>
        <fullName evidence="4">ABC transporter ATP-binding protein</fullName>
    </submittedName>
</protein>
<dbReference type="InterPro" id="IPR027417">
    <property type="entry name" value="P-loop_NTPase"/>
</dbReference>
<dbReference type="Gene3D" id="3.40.50.300">
    <property type="entry name" value="P-loop containing nucleotide triphosphate hydrolases"/>
    <property type="match status" value="1"/>
</dbReference>
<dbReference type="GO" id="GO:0005524">
    <property type="term" value="F:ATP binding"/>
    <property type="evidence" value="ECO:0007669"/>
    <property type="project" value="UniProtKB-KW"/>
</dbReference>
<keyword evidence="5" id="KW-1185">Reference proteome</keyword>
<dbReference type="EMBL" id="CP032364">
    <property type="protein sequence ID" value="AYA99116.1"/>
    <property type="molecule type" value="Genomic_DNA"/>
</dbReference>
<dbReference type="CDD" id="cd03214">
    <property type="entry name" value="ABC_Iron-Siderophores_B12_Hemin"/>
    <property type="match status" value="1"/>
</dbReference>
<reference evidence="4 5" key="1">
    <citation type="submission" date="2018-09" db="EMBL/GenBank/DDBJ databases">
        <title>Genome sequencing of Lachnoanaerobaculum umeaense DSM 23576.</title>
        <authorList>
            <person name="Kook J.-K."/>
            <person name="Park S.-N."/>
            <person name="Lim Y.K."/>
        </authorList>
    </citation>
    <scope>NUCLEOTIDE SEQUENCE [LARGE SCALE GENOMIC DNA]</scope>
    <source>
        <strain evidence="5">DSM 23576 \ CCUG 58757</strain>
    </source>
</reference>
<dbReference type="KEGG" id="lua:D4A81_03730"/>
<dbReference type="Proteomes" id="UP000265562">
    <property type="component" value="Chromosome"/>
</dbReference>
<proteinExistence type="predicted"/>
<evidence type="ECO:0000313" key="4">
    <source>
        <dbReference type="EMBL" id="AYA99116.1"/>
    </source>
</evidence>
<dbReference type="PANTHER" id="PTHR42794:SF2">
    <property type="entry name" value="ABC TRANSPORTER ATP-BINDING PROTEIN"/>
    <property type="match status" value="1"/>
</dbReference>
<dbReference type="OrthoDB" id="9799337at2"/>
<evidence type="ECO:0000313" key="5">
    <source>
        <dbReference type="Proteomes" id="UP000265562"/>
    </source>
</evidence>
<dbReference type="PROSITE" id="PS00211">
    <property type="entry name" value="ABC_TRANSPORTER_1"/>
    <property type="match status" value="1"/>
</dbReference>
<dbReference type="Pfam" id="PF00005">
    <property type="entry name" value="ABC_tran"/>
    <property type="match status" value="1"/>
</dbReference>
<dbReference type="AlphaFoldDB" id="A0A385PYU0"/>
<dbReference type="FunFam" id="3.40.50.300:FF:000134">
    <property type="entry name" value="Iron-enterobactin ABC transporter ATP-binding protein"/>
    <property type="match status" value="1"/>
</dbReference>
<gene>
    <name evidence="4" type="ORF">D4A81_03730</name>
</gene>
<keyword evidence="3 4" id="KW-0067">ATP-binding</keyword>
<dbReference type="InterPro" id="IPR017871">
    <property type="entry name" value="ABC_transporter-like_CS"/>
</dbReference>
<evidence type="ECO:0000256" key="1">
    <source>
        <dbReference type="ARBA" id="ARBA00022448"/>
    </source>
</evidence>
<evidence type="ECO:0000256" key="2">
    <source>
        <dbReference type="ARBA" id="ARBA00022741"/>
    </source>
</evidence>
<evidence type="ECO:0000256" key="3">
    <source>
        <dbReference type="ARBA" id="ARBA00022840"/>
    </source>
</evidence>
<dbReference type="PANTHER" id="PTHR42794">
    <property type="entry name" value="HEMIN IMPORT ATP-BINDING PROTEIN HMUV"/>
    <property type="match status" value="1"/>
</dbReference>
<dbReference type="RefSeq" id="WP_111525663.1">
    <property type="nucleotide sequence ID" value="NZ_CP032364.1"/>
</dbReference>
<dbReference type="InterPro" id="IPR003439">
    <property type="entry name" value="ABC_transporter-like_ATP-bd"/>
</dbReference>
<accession>A0A385PYU0</accession>
<dbReference type="GO" id="GO:0016887">
    <property type="term" value="F:ATP hydrolysis activity"/>
    <property type="evidence" value="ECO:0007669"/>
    <property type="project" value="InterPro"/>
</dbReference>
<sequence length="251" mass="28374">MDLKCTDISYSIKDKIILNNVSIGISGNKFYSILGPNGCGKTTLLKTIYRILKPSSGIILLNNKNIEHIRLKDSAKEMAVVAQFNEINFDCNVKDMVMLGRTPHIGFMQTERQKDYDIVEDALRKVGMLDKSERSYLSLSGGEKQRVALARAIAQNPSLLLLDEPTNHLDIKYKIEILQIIKDLNINVLAVLHDIQLACKYSDHIYLMKGGEVRYEGSPKSTITNKSMKDVYDIDCKISWADDNQALIEYI</sequence>
<dbReference type="PROSITE" id="PS50893">
    <property type="entry name" value="ABC_TRANSPORTER_2"/>
    <property type="match status" value="1"/>
</dbReference>
<dbReference type="InterPro" id="IPR003593">
    <property type="entry name" value="AAA+_ATPase"/>
</dbReference>
<dbReference type="SMART" id="SM00382">
    <property type="entry name" value="AAA"/>
    <property type="match status" value="1"/>
</dbReference>
<dbReference type="SUPFAM" id="SSF52540">
    <property type="entry name" value="P-loop containing nucleoside triphosphate hydrolases"/>
    <property type="match status" value="1"/>
</dbReference>
<organism evidence="4 5">
    <name type="scientific">Lachnoanaerobaculum umeaense</name>
    <dbReference type="NCBI Taxonomy" id="617123"/>
    <lineage>
        <taxon>Bacteria</taxon>
        <taxon>Bacillati</taxon>
        <taxon>Bacillota</taxon>
        <taxon>Clostridia</taxon>
        <taxon>Lachnospirales</taxon>
        <taxon>Lachnospiraceae</taxon>
        <taxon>Lachnoanaerobaculum</taxon>
    </lineage>
</organism>